<proteinExistence type="predicted"/>
<sequence length="792" mass="92267">MENTVNDSSITEVSSFEVSYNFQNSETLDVTEHECSIEERSVFVQSSEQTLANSVGSFNGRNFQESDLETSSICENSIEELSLIQDNVERRHIHIPSPIAERFPAVYDFIDDEPPPPVRAPVLCEEDLFERNSDSNSTDNLSIISSTLPTSGSSTQSEPFGHLEYEHPNFKTSTPVSKGRRDKTNTTSMIMKKAGSLALKKATKKCGCERICTSKKFYERKVIKKLRTLYWTLDTEEREQWFSGKFEDFQPSSESTCNQRFTFRINGNVVCQQAWLQGHGITKSSFYRYRTKWQNSNLTRNSKAGQSFSEQKQAAIHWLGEYIAQRGERPPHQQEVWLPFGMRKKEIYIAYRNEQIMDFNNFMSTTSFYAIWRKFYCHVKIRSTNLFTKCTTCVKLDRALQLQLNPQKRQAIFREKQAHLHRIIMEKLAYYRRRTISRRRPDRYLSLIIDGMDNTKTSLPHFKDRKGKDLASTIPMKTHVTGAINHGTHQKFVFTDIYQYKHDSNLTLNILMKLLWEASKGRPLPPVLYLQADNCFRENKNRFILSFLELLVHRRVFYEIQLSFLYVGHTHEDIDQMFSVFSDRLRHTDATTLPELHQHLYNAQELHGCYNVSDWLDPCIAGVKSHSKSNIFRYRYDETKWVTIATKFKSTSTDGLFSPFRHGCFKKGQFYLVNDLTQEARLWWTNKLSFIQNMQSNKYQLTQYSRKGCIWRLNSFKPYDKNALEDSVDGTDPVPSDVRQLLAGEQETPEVSHLCVASYDQFHSVYDKIGVLIQSIQNTKGNICQYFNAITI</sequence>
<evidence type="ECO:0000256" key="1">
    <source>
        <dbReference type="SAM" id="MobiDB-lite"/>
    </source>
</evidence>
<dbReference type="Pfam" id="PF25273">
    <property type="entry name" value="DUF7869"/>
    <property type="match status" value="1"/>
</dbReference>
<dbReference type="Proteomes" id="UP000683360">
    <property type="component" value="Unassembled WGS sequence"/>
</dbReference>
<feature type="region of interest" description="Disordered" evidence="1">
    <location>
        <begin position="146"/>
        <end position="183"/>
    </location>
</feature>
<protein>
    <recommendedName>
        <fullName evidence="2">DUF7869 domain-containing protein</fullName>
    </recommendedName>
</protein>
<name>A0A8S3RBQ0_MYTED</name>
<accession>A0A8S3RBQ0</accession>
<organism evidence="3 4">
    <name type="scientific">Mytilus edulis</name>
    <name type="common">Blue mussel</name>
    <dbReference type="NCBI Taxonomy" id="6550"/>
    <lineage>
        <taxon>Eukaryota</taxon>
        <taxon>Metazoa</taxon>
        <taxon>Spiralia</taxon>
        <taxon>Lophotrochozoa</taxon>
        <taxon>Mollusca</taxon>
        <taxon>Bivalvia</taxon>
        <taxon>Autobranchia</taxon>
        <taxon>Pteriomorphia</taxon>
        <taxon>Mytilida</taxon>
        <taxon>Mytiloidea</taxon>
        <taxon>Mytilidae</taxon>
        <taxon>Mytilinae</taxon>
        <taxon>Mytilus</taxon>
    </lineage>
</organism>
<dbReference type="AlphaFoldDB" id="A0A8S3RBQ0"/>
<evidence type="ECO:0000259" key="2">
    <source>
        <dbReference type="Pfam" id="PF25273"/>
    </source>
</evidence>
<gene>
    <name evidence="3" type="ORF">MEDL_20002</name>
</gene>
<dbReference type="EMBL" id="CAJPWZ010001026">
    <property type="protein sequence ID" value="CAG2205627.1"/>
    <property type="molecule type" value="Genomic_DNA"/>
</dbReference>
<dbReference type="PANTHER" id="PTHR33153:SF3">
    <property type="entry name" value="TRAFFICKING PROTEIN PARTICLE COMPLEX SUBUNIT 11 DOMAIN-CONTAINING PROTEIN"/>
    <property type="match status" value="1"/>
</dbReference>
<feature type="compositionally biased region" description="Polar residues" evidence="1">
    <location>
        <begin position="146"/>
        <end position="158"/>
    </location>
</feature>
<dbReference type="OrthoDB" id="410478at2759"/>
<evidence type="ECO:0000313" key="3">
    <source>
        <dbReference type="EMBL" id="CAG2205627.1"/>
    </source>
</evidence>
<keyword evidence="4" id="KW-1185">Reference proteome</keyword>
<feature type="domain" description="DUF7869" evidence="2">
    <location>
        <begin position="468"/>
        <end position="650"/>
    </location>
</feature>
<dbReference type="PANTHER" id="PTHR33153">
    <property type="entry name" value="MYND-TYPE DOMAIN-CONTAINING PROTEIN"/>
    <property type="match status" value="1"/>
</dbReference>
<dbReference type="InterPro" id="IPR057191">
    <property type="entry name" value="DUF7869"/>
</dbReference>
<comment type="caution">
    <text evidence="3">The sequence shown here is derived from an EMBL/GenBank/DDBJ whole genome shotgun (WGS) entry which is preliminary data.</text>
</comment>
<reference evidence="3" key="1">
    <citation type="submission" date="2021-03" db="EMBL/GenBank/DDBJ databases">
        <authorList>
            <person name="Bekaert M."/>
        </authorList>
    </citation>
    <scope>NUCLEOTIDE SEQUENCE</scope>
</reference>
<evidence type="ECO:0000313" key="4">
    <source>
        <dbReference type="Proteomes" id="UP000683360"/>
    </source>
</evidence>